<reference evidence="1" key="1">
    <citation type="submission" date="2023-03" db="EMBL/GenBank/DDBJ databases">
        <title>Massive genome expansion in bonnet fungi (Mycena s.s.) driven by repeated elements and novel gene families across ecological guilds.</title>
        <authorList>
            <consortium name="Lawrence Berkeley National Laboratory"/>
            <person name="Harder C.B."/>
            <person name="Miyauchi S."/>
            <person name="Viragh M."/>
            <person name="Kuo A."/>
            <person name="Thoen E."/>
            <person name="Andreopoulos B."/>
            <person name="Lu D."/>
            <person name="Skrede I."/>
            <person name="Drula E."/>
            <person name="Henrissat B."/>
            <person name="Morin E."/>
            <person name="Kohler A."/>
            <person name="Barry K."/>
            <person name="LaButti K."/>
            <person name="Morin E."/>
            <person name="Salamov A."/>
            <person name="Lipzen A."/>
            <person name="Mereny Z."/>
            <person name="Hegedus B."/>
            <person name="Baldrian P."/>
            <person name="Stursova M."/>
            <person name="Weitz H."/>
            <person name="Taylor A."/>
            <person name="Grigoriev I.V."/>
            <person name="Nagy L.G."/>
            <person name="Martin F."/>
            <person name="Kauserud H."/>
        </authorList>
    </citation>
    <scope>NUCLEOTIDE SEQUENCE</scope>
    <source>
        <strain evidence="1">CBHHK188m</strain>
    </source>
</reference>
<evidence type="ECO:0000313" key="1">
    <source>
        <dbReference type="EMBL" id="KAJ7731791.1"/>
    </source>
</evidence>
<dbReference type="EMBL" id="JARJLG010000180">
    <property type="protein sequence ID" value="KAJ7731791.1"/>
    <property type="molecule type" value="Genomic_DNA"/>
</dbReference>
<proteinExistence type="predicted"/>
<organism evidence="1 2">
    <name type="scientific">Mycena maculata</name>
    <dbReference type="NCBI Taxonomy" id="230809"/>
    <lineage>
        <taxon>Eukaryota</taxon>
        <taxon>Fungi</taxon>
        <taxon>Dikarya</taxon>
        <taxon>Basidiomycota</taxon>
        <taxon>Agaricomycotina</taxon>
        <taxon>Agaricomycetes</taxon>
        <taxon>Agaricomycetidae</taxon>
        <taxon>Agaricales</taxon>
        <taxon>Marasmiineae</taxon>
        <taxon>Mycenaceae</taxon>
        <taxon>Mycena</taxon>
    </lineage>
</organism>
<dbReference type="AlphaFoldDB" id="A0AAD7HZP5"/>
<accession>A0AAD7HZP5</accession>
<keyword evidence="2" id="KW-1185">Reference proteome</keyword>
<protein>
    <submittedName>
        <fullName evidence="1">Uncharacterized protein</fullName>
    </submittedName>
</protein>
<name>A0AAD7HZP5_9AGAR</name>
<dbReference type="Proteomes" id="UP001215280">
    <property type="component" value="Unassembled WGS sequence"/>
</dbReference>
<gene>
    <name evidence="1" type="ORF">DFH07DRAFT_781111</name>
</gene>
<sequence>MRNAEVQNLLEGAQDFGFHEGIGTFSADVVPKIDIAGTKDRIHLVCVSLVLAEISAQQFGEKIESTIDKLAALPVVQRNTLKFTMWVQNNIIEEHIRALALPVPQLMVVLRVETENWRQLMEPLDGNYVVLRILYISMNHEKDCPDSNLVSNPVLTKA</sequence>
<evidence type="ECO:0000313" key="2">
    <source>
        <dbReference type="Proteomes" id="UP001215280"/>
    </source>
</evidence>
<comment type="caution">
    <text evidence="1">The sequence shown here is derived from an EMBL/GenBank/DDBJ whole genome shotgun (WGS) entry which is preliminary data.</text>
</comment>